<protein>
    <submittedName>
        <fullName evidence="2">Protein regulator of cytokinesis 1-like</fullName>
    </submittedName>
</protein>
<proteinExistence type="predicted"/>
<name>A0A1V9XZJ7_9ACAR</name>
<accession>A0A1V9XZJ7</accession>
<dbReference type="OrthoDB" id="642895at2759"/>
<dbReference type="FunCoup" id="A0A1V9XZJ7">
    <property type="interactions" value="887"/>
</dbReference>
<comment type="caution">
    <text evidence="2">The sequence shown here is derived from an EMBL/GenBank/DDBJ whole genome shotgun (WGS) entry which is preliminary data.</text>
</comment>
<evidence type="ECO:0000256" key="1">
    <source>
        <dbReference type="SAM" id="MobiDB-lite"/>
    </source>
</evidence>
<evidence type="ECO:0000313" key="3">
    <source>
        <dbReference type="Proteomes" id="UP000192247"/>
    </source>
</evidence>
<gene>
    <name evidence="2" type="ORF">BIW11_00237</name>
</gene>
<dbReference type="Pfam" id="PF03999">
    <property type="entry name" value="MAP65_ASE1"/>
    <property type="match status" value="1"/>
</dbReference>
<dbReference type="Gene3D" id="1.20.58.1520">
    <property type="match status" value="1"/>
</dbReference>
<dbReference type="STRING" id="418985.A0A1V9XZJ7"/>
<keyword evidence="3" id="KW-1185">Reference proteome</keyword>
<sequence length="315" mass="35864">MCPSMYRLEELKDQYASLVQANMERYIEKLKNDASKCYEELRTGKHWQEPPELKLLLDEGPSERALEMYEQVIEGLKTKRSLVMPLFKLLDDLKQLKETAKQLEESQKDPQRFKNRGGALLQETKKRERVNKNMPLVVNQIMKFLDAYEPVHGPILMFGKTVREMLTAEQQSSVKLRNSTSTNSSGIQTPLKPIKSALATPSNGTKLFIGGQNGPALKRAGTYTQLKTTKTKTSDPSQQRERTKPLTNTASRNKTTKSPDTGNSKANTVFTKKGTLRRSFSYDDFEGKLYTNDLQSTRVGHVEVFSQASNRRLFF</sequence>
<dbReference type="AlphaFoldDB" id="A0A1V9XZJ7"/>
<organism evidence="2 3">
    <name type="scientific">Tropilaelaps mercedesae</name>
    <dbReference type="NCBI Taxonomy" id="418985"/>
    <lineage>
        <taxon>Eukaryota</taxon>
        <taxon>Metazoa</taxon>
        <taxon>Ecdysozoa</taxon>
        <taxon>Arthropoda</taxon>
        <taxon>Chelicerata</taxon>
        <taxon>Arachnida</taxon>
        <taxon>Acari</taxon>
        <taxon>Parasitiformes</taxon>
        <taxon>Mesostigmata</taxon>
        <taxon>Gamasina</taxon>
        <taxon>Dermanyssoidea</taxon>
        <taxon>Laelapidae</taxon>
        <taxon>Tropilaelaps</taxon>
    </lineage>
</organism>
<reference evidence="2 3" key="1">
    <citation type="journal article" date="2017" name="Gigascience">
        <title>Draft genome of the honey bee ectoparasitic mite, Tropilaelaps mercedesae, is shaped by the parasitic life history.</title>
        <authorList>
            <person name="Dong X."/>
            <person name="Armstrong S.D."/>
            <person name="Xia D."/>
            <person name="Makepeace B.L."/>
            <person name="Darby A.C."/>
            <person name="Kadowaki T."/>
        </authorList>
    </citation>
    <scope>NUCLEOTIDE SEQUENCE [LARGE SCALE GENOMIC DNA]</scope>
    <source>
        <strain evidence="2">Wuxi-XJTLU</strain>
    </source>
</reference>
<evidence type="ECO:0000313" key="2">
    <source>
        <dbReference type="EMBL" id="OQR78889.1"/>
    </source>
</evidence>
<feature type="compositionally biased region" description="Polar residues" evidence="1">
    <location>
        <begin position="245"/>
        <end position="270"/>
    </location>
</feature>
<dbReference type="Proteomes" id="UP000192247">
    <property type="component" value="Unassembled WGS sequence"/>
</dbReference>
<feature type="region of interest" description="Disordered" evidence="1">
    <location>
        <begin position="173"/>
        <end position="270"/>
    </location>
</feature>
<dbReference type="EMBL" id="MNPL01001707">
    <property type="protein sequence ID" value="OQR78889.1"/>
    <property type="molecule type" value="Genomic_DNA"/>
</dbReference>
<feature type="compositionally biased region" description="Polar residues" evidence="1">
    <location>
        <begin position="173"/>
        <end position="188"/>
    </location>
</feature>
<dbReference type="InParanoid" id="A0A1V9XZJ7"/>